<dbReference type="Proteomes" id="UP001230005">
    <property type="component" value="Unassembled WGS sequence"/>
</dbReference>
<name>A0ABT9ZZQ0_9BACI</name>
<protein>
    <submittedName>
        <fullName evidence="1">Uncharacterized protein YwqG</fullName>
    </submittedName>
</protein>
<evidence type="ECO:0000313" key="1">
    <source>
        <dbReference type="EMBL" id="MDQ0256344.1"/>
    </source>
</evidence>
<dbReference type="Gene3D" id="2.30.320.10">
    <property type="entry name" value="YwqG-like"/>
    <property type="match status" value="1"/>
</dbReference>
<keyword evidence="2" id="KW-1185">Reference proteome</keyword>
<proteinExistence type="predicted"/>
<gene>
    <name evidence="1" type="ORF">J2S74_003764</name>
</gene>
<organism evidence="1 2">
    <name type="scientific">Evansella vedderi</name>
    <dbReference type="NCBI Taxonomy" id="38282"/>
    <lineage>
        <taxon>Bacteria</taxon>
        <taxon>Bacillati</taxon>
        <taxon>Bacillota</taxon>
        <taxon>Bacilli</taxon>
        <taxon>Bacillales</taxon>
        <taxon>Bacillaceae</taxon>
        <taxon>Evansella</taxon>
    </lineage>
</organism>
<evidence type="ECO:0000313" key="2">
    <source>
        <dbReference type="Proteomes" id="UP001230005"/>
    </source>
</evidence>
<dbReference type="PANTHER" id="PTHR36436:SF6">
    <property type="entry name" value="SLL5081 PROTEIN"/>
    <property type="match status" value="1"/>
</dbReference>
<dbReference type="InterPro" id="IPR015315">
    <property type="entry name" value="DUF1963"/>
</dbReference>
<dbReference type="PANTHER" id="PTHR36436">
    <property type="entry name" value="SLL5081 PROTEIN"/>
    <property type="match status" value="1"/>
</dbReference>
<dbReference type="SUPFAM" id="SSF103032">
    <property type="entry name" value="Hypothetical protein YwqG"/>
    <property type="match status" value="1"/>
</dbReference>
<sequence>MEHPKDANNKPMKLLAQLNFEEIPTLDDMPKQGVLQFFISAEDDVMGINFDNMTTQQNLKIIFHPNVEKDETLLVSDFSYMNKLETEYFPIQHELALSFRLDYEPVSIEDYRNNELLGDTVDLSVFVKVEGDEKELWEVYCDTFLGEGHKIGGYPYFTQSDPREYEERFVDHNILLLQIDSEFDKDIMWGDAGVANFFIKRKDLLNLNFSNVIYNWDCH</sequence>
<dbReference type="InterPro" id="IPR035948">
    <property type="entry name" value="YwqG-like_sf"/>
</dbReference>
<reference evidence="1 2" key="1">
    <citation type="submission" date="2023-07" db="EMBL/GenBank/DDBJ databases">
        <title>Genomic Encyclopedia of Type Strains, Phase IV (KMG-IV): sequencing the most valuable type-strain genomes for metagenomic binning, comparative biology and taxonomic classification.</title>
        <authorList>
            <person name="Goeker M."/>
        </authorList>
    </citation>
    <scope>NUCLEOTIDE SEQUENCE [LARGE SCALE GENOMIC DNA]</scope>
    <source>
        <strain evidence="1 2">DSM 9768</strain>
    </source>
</reference>
<comment type="caution">
    <text evidence="1">The sequence shown here is derived from an EMBL/GenBank/DDBJ whole genome shotgun (WGS) entry which is preliminary data.</text>
</comment>
<dbReference type="Pfam" id="PF09234">
    <property type="entry name" value="DUF1963"/>
    <property type="match status" value="1"/>
</dbReference>
<dbReference type="EMBL" id="JAUSUG010000016">
    <property type="protein sequence ID" value="MDQ0256344.1"/>
    <property type="molecule type" value="Genomic_DNA"/>
</dbReference>
<accession>A0ABT9ZZQ0</accession>